<dbReference type="Pfam" id="PF07687">
    <property type="entry name" value="M20_dimer"/>
    <property type="match status" value="1"/>
</dbReference>
<name>A0A1C3XS31_9BRAD</name>
<dbReference type="AlphaFoldDB" id="A0A1C3XS31"/>
<dbReference type="GO" id="GO:0046872">
    <property type="term" value="F:metal ion binding"/>
    <property type="evidence" value="ECO:0007669"/>
    <property type="project" value="UniProtKB-KW"/>
</dbReference>
<keyword evidence="1" id="KW-0645">Protease</keyword>
<dbReference type="RefSeq" id="WP_091966428.1">
    <property type="nucleotide sequence ID" value="NZ_FMAI01000034.1"/>
</dbReference>
<dbReference type="InterPro" id="IPR051458">
    <property type="entry name" value="Cyt/Met_Dipeptidase"/>
</dbReference>
<keyword evidence="3" id="KW-0378">Hydrolase</keyword>
<reference evidence="6" key="1">
    <citation type="submission" date="2016-08" db="EMBL/GenBank/DDBJ databases">
        <authorList>
            <person name="Varghese N."/>
            <person name="Submissions Spin"/>
        </authorList>
    </citation>
    <scope>NUCLEOTIDE SEQUENCE [LARGE SCALE GENOMIC DNA]</scope>
    <source>
        <strain evidence="6">ERR11</strain>
    </source>
</reference>
<dbReference type="PANTHER" id="PTHR43270:SF12">
    <property type="entry name" value="SUCCINYL-DIAMINOPIMELATE DESUCCINYLASE"/>
    <property type="match status" value="1"/>
</dbReference>
<evidence type="ECO:0000313" key="5">
    <source>
        <dbReference type="EMBL" id="SCB55069.1"/>
    </source>
</evidence>
<evidence type="ECO:0000256" key="3">
    <source>
        <dbReference type="ARBA" id="ARBA00022801"/>
    </source>
</evidence>
<sequence length="464" mass="50615">MSRNDAISRARSHLESGGFETVLSRLVAIPSESQNPERKRQLAEYLDQLRCILEELGCDCQVLAAAGAQFLYAERIEDPSLLTVLGYGHGDVVRGMDGSWAAGRSPWRLAKLNDRWYGRGVADNKGQHVINIASLRAVLETRGRLGFNLKYLIEMGEEVDSPGLRELCTTHKKLLCADIFVASDGPRLSEHRPTVFLGSRGCVTFDISINARQSAYHSGNWGGLLSDPAIQLAHALAAIVSPTGRILIAEWLPSELPDSVRRVLADCVVDGGPDGPEIDPAWGEPGLTPAEQVYGWCSFDVLAISCGNPQAPVNAIPASAWARCQLRFVVGVDCEDVVPALRQHLAKAGLDMVQVTPSPEDDVFLATRLDPEDPWAKWAQASIVRTTRKSPAVLPNFAGSLPNDIFANLLNLPTLWVPHAYPGCHQHAADEHLPIELAREALEIMAGLYWDLGELDTLPPVRRG</sequence>
<dbReference type="PANTHER" id="PTHR43270">
    <property type="entry name" value="BETA-ALA-HIS DIPEPTIDASE"/>
    <property type="match status" value="1"/>
</dbReference>
<dbReference type="Proteomes" id="UP000199184">
    <property type="component" value="Unassembled WGS sequence"/>
</dbReference>
<accession>A0A1C3XS31</accession>
<keyword evidence="6" id="KW-1185">Reference proteome</keyword>
<gene>
    <name evidence="5" type="ORF">GA0061098_103443</name>
</gene>
<dbReference type="GO" id="GO:0008233">
    <property type="term" value="F:peptidase activity"/>
    <property type="evidence" value="ECO:0007669"/>
    <property type="project" value="UniProtKB-KW"/>
</dbReference>
<evidence type="ECO:0000313" key="6">
    <source>
        <dbReference type="Proteomes" id="UP000199184"/>
    </source>
</evidence>
<dbReference type="EMBL" id="FMAI01000034">
    <property type="protein sequence ID" value="SCB55069.1"/>
    <property type="molecule type" value="Genomic_DNA"/>
</dbReference>
<dbReference type="SUPFAM" id="SSF53187">
    <property type="entry name" value="Zn-dependent exopeptidases"/>
    <property type="match status" value="1"/>
</dbReference>
<dbReference type="GO" id="GO:0006508">
    <property type="term" value="P:proteolysis"/>
    <property type="evidence" value="ECO:0007669"/>
    <property type="project" value="UniProtKB-KW"/>
</dbReference>
<dbReference type="InterPro" id="IPR011650">
    <property type="entry name" value="Peptidase_M20_dimer"/>
</dbReference>
<dbReference type="InterPro" id="IPR002933">
    <property type="entry name" value="Peptidase_M20"/>
</dbReference>
<dbReference type="Gene3D" id="3.40.630.10">
    <property type="entry name" value="Zn peptidases"/>
    <property type="match status" value="1"/>
</dbReference>
<proteinExistence type="predicted"/>
<dbReference type="Gene3D" id="3.30.70.360">
    <property type="match status" value="1"/>
</dbReference>
<dbReference type="NCBIfam" id="NF005478">
    <property type="entry name" value="PRK07079.1"/>
    <property type="match status" value="1"/>
</dbReference>
<dbReference type="Pfam" id="PF01546">
    <property type="entry name" value="Peptidase_M20"/>
    <property type="match status" value="1"/>
</dbReference>
<feature type="domain" description="Peptidase M20 dimerisation" evidence="4">
    <location>
        <begin position="198"/>
        <end position="349"/>
    </location>
</feature>
<keyword evidence="2" id="KW-0479">Metal-binding</keyword>
<evidence type="ECO:0000256" key="1">
    <source>
        <dbReference type="ARBA" id="ARBA00022670"/>
    </source>
</evidence>
<protein>
    <submittedName>
        <fullName evidence="5">Acetylornithine deacetylase/Succinyl-diaminopimelate desuccinylase</fullName>
    </submittedName>
</protein>
<evidence type="ECO:0000259" key="4">
    <source>
        <dbReference type="Pfam" id="PF07687"/>
    </source>
</evidence>
<organism evidence="5 6">
    <name type="scientific">Bradyrhizobium shewense</name>
    <dbReference type="NCBI Taxonomy" id="1761772"/>
    <lineage>
        <taxon>Bacteria</taxon>
        <taxon>Pseudomonadati</taxon>
        <taxon>Pseudomonadota</taxon>
        <taxon>Alphaproteobacteria</taxon>
        <taxon>Hyphomicrobiales</taxon>
        <taxon>Nitrobacteraceae</taxon>
        <taxon>Bradyrhizobium</taxon>
    </lineage>
</organism>
<evidence type="ECO:0000256" key="2">
    <source>
        <dbReference type="ARBA" id="ARBA00022723"/>
    </source>
</evidence>